<dbReference type="AlphaFoldDB" id="A0AA49JG25"/>
<reference evidence="1" key="1">
    <citation type="journal article" date="2023" name="Comput. Struct. Biotechnol. J.">
        <title>Discovery of a novel marine Bacteroidetes with a rich repertoire of carbohydrate-active enzymes.</title>
        <authorList>
            <person name="Chen B."/>
            <person name="Liu G."/>
            <person name="Chen Q."/>
            <person name="Wang H."/>
            <person name="Liu L."/>
            <person name="Tang K."/>
        </authorList>
    </citation>
    <scope>NUCLEOTIDE SEQUENCE</scope>
    <source>
        <strain evidence="1">TK19036</strain>
    </source>
</reference>
<reference evidence="1" key="2">
    <citation type="journal article" date="2024" name="Antonie Van Leeuwenhoek">
        <title>Roseihalotalea indica gen. nov., sp. nov., a halophilic Bacteroidetes from mesopelagic Southwest Indian Ocean with higher carbohydrate metabolic potential.</title>
        <authorList>
            <person name="Chen B."/>
            <person name="Zhang M."/>
            <person name="Lin D."/>
            <person name="Ye J."/>
            <person name="Tang K."/>
        </authorList>
    </citation>
    <scope>NUCLEOTIDE SEQUENCE</scope>
    <source>
        <strain evidence="1">TK19036</strain>
    </source>
</reference>
<proteinExistence type="predicted"/>
<gene>
    <name evidence="1" type="ORF">K4G66_29130</name>
</gene>
<evidence type="ECO:0000313" key="1">
    <source>
        <dbReference type="EMBL" id="WKN36429.1"/>
    </source>
</evidence>
<dbReference type="EMBL" id="CP120682">
    <property type="protein sequence ID" value="WKN36429.1"/>
    <property type="molecule type" value="Genomic_DNA"/>
</dbReference>
<protein>
    <submittedName>
        <fullName evidence="1">STAS domain-containing protein</fullName>
    </submittedName>
</protein>
<name>A0AA49JG25_9BACT</name>
<accession>A0AA49JG25</accession>
<organism evidence="1">
    <name type="scientific">Roseihalotalea indica</name>
    <dbReference type="NCBI Taxonomy" id="2867963"/>
    <lineage>
        <taxon>Bacteria</taxon>
        <taxon>Pseudomonadati</taxon>
        <taxon>Bacteroidota</taxon>
        <taxon>Cytophagia</taxon>
        <taxon>Cytophagales</taxon>
        <taxon>Catalimonadaceae</taxon>
        <taxon>Roseihalotalea</taxon>
    </lineage>
</organism>
<sequence>MHVFQEIVSREQGPQECRFVIEKSLQTEDIQILKQELLASAETHAAVHIIIRKLDALELQALQWIMAFQRAAQTEGRRVLLELELSKALQTLVDQSGLASKFNWK</sequence>